<comment type="caution">
    <text evidence="11">The sequence shown here is derived from an EMBL/GenBank/DDBJ whole genome shotgun (WGS) entry which is preliminary data.</text>
</comment>
<dbReference type="InterPro" id="IPR004772">
    <property type="entry name" value="TrkH"/>
</dbReference>
<keyword evidence="12" id="KW-1185">Reference proteome</keyword>
<dbReference type="EMBL" id="WKKF01000002">
    <property type="protein sequence ID" value="MRX54548.1"/>
    <property type="molecule type" value="Genomic_DNA"/>
</dbReference>
<evidence type="ECO:0000256" key="7">
    <source>
        <dbReference type="ARBA" id="ARBA00022989"/>
    </source>
</evidence>
<dbReference type="PANTHER" id="PTHR32024:SF1">
    <property type="entry name" value="KTR SYSTEM POTASSIUM UPTAKE PROTEIN B"/>
    <property type="match status" value="1"/>
</dbReference>
<feature type="transmembrane region" description="Helical" evidence="10">
    <location>
        <begin position="159"/>
        <end position="177"/>
    </location>
</feature>
<feature type="transmembrane region" description="Helical" evidence="10">
    <location>
        <begin position="321"/>
        <end position="354"/>
    </location>
</feature>
<feature type="transmembrane region" description="Helical" evidence="10">
    <location>
        <begin position="374"/>
        <end position="398"/>
    </location>
</feature>
<proteinExistence type="predicted"/>
<feature type="transmembrane region" description="Helical" evidence="10">
    <location>
        <begin position="220"/>
        <end position="243"/>
    </location>
</feature>
<feature type="transmembrane region" description="Helical" evidence="10">
    <location>
        <begin position="72"/>
        <end position="93"/>
    </location>
</feature>
<feature type="transmembrane region" description="Helical" evidence="10">
    <location>
        <begin position="105"/>
        <end position="129"/>
    </location>
</feature>
<dbReference type="GO" id="GO:0005886">
    <property type="term" value="C:plasma membrane"/>
    <property type="evidence" value="ECO:0007669"/>
    <property type="project" value="UniProtKB-SubCell"/>
</dbReference>
<keyword evidence="9 10" id="KW-0472">Membrane</keyword>
<keyword evidence="5 10" id="KW-0812">Transmembrane</keyword>
<dbReference type="AlphaFoldDB" id="A0A6I2M8U9"/>
<feature type="transmembrane region" description="Helical" evidence="10">
    <location>
        <begin position="189"/>
        <end position="208"/>
    </location>
</feature>
<name>A0A6I2M8U9_9BACI</name>
<dbReference type="InterPro" id="IPR003445">
    <property type="entry name" value="Cat_transpt"/>
</dbReference>
<reference evidence="11 12" key="1">
    <citation type="submission" date="2019-11" db="EMBL/GenBank/DDBJ databases">
        <title>Bacillus idriensis genome.</title>
        <authorList>
            <person name="Konopka E.N."/>
            <person name="Newman J.D."/>
        </authorList>
    </citation>
    <scope>NUCLEOTIDE SEQUENCE [LARGE SCALE GENOMIC DNA]</scope>
    <source>
        <strain evidence="11 12">DSM 19097</strain>
    </source>
</reference>
<evidence type="ECO:0000256" key="6">
    <source>
        <dbReference type="ARBA" id="ARBA00022958"/>
    </source>
</evidence>
<organism evidence="11 12">
    <name type="scientific">Metabacillus idriensis</name>
    <dbReference type="NCBI Taxonomy" id="324768"/>
    <lineage>
        <taxon>Bacteria</taxon>
        <taxon>Bacillati</taxon>
        <taxon>Bacillota</taxon>
        <taxon>Bacilli</taxon>
        <taxon>Bacillales</taxon>
        <taxon>Bacillaceae</taxon>
        <taxon>Metabacillus</taxon>
    </lineage>
</organism>
<evidence type="ECO:0000256" key="3">
    <source>
        <dbReference type="ARBA" id="ARBA00022475"/>
    </source>
</evidence>
<evidence type="ECO:0000256" key="1">
    <source>
        <dbReference type="ARBA" id="ARBA00004651"/>
    </source>
</evidence>
<keyword evidence="7 10" id="KW-1133">Transmembrane helix</keyword>
<feature type="transmembrane region" description="Helical" evidence="10">
    <location>
        <begin position="255"/>
        <end position="276"/>
    </location>
</feature>
<gene>
    <name evidence="11" type="ORF">GJU41_11255</name>
</gene>
<dbReference type="PANTHER" id="PTHR32024">
    <property type="entry name" value="TRK SYSTEM POTASSIUM UPTAKE PROTEIN TRKG-RELATED"/>
    <property type="match status" value="1"/>
</dbReference>
<dbReference type="NCBIfam" id="TIGR00933">
    <property type="entry name" value="2a38"/>
    <property type="match status" value="1"/>
</dbReference>
<dbReference type="Pfam" id="PF02386">
    <property type="entry name" value="TrkH"/>
    <property type="match status" value="1"/>
</dbReference>
<evidence type="ECO:0000256" key="2">
    <source>
        <dbReference type="ARBA" id="ARBA00022448"/>
    </source>
</evidence>
<protein>
    <submittedName>
        <fullName evidence="11">Ktr system potassium transporter B</fullName>
    </submittedName>
</protein>
<evidence type="ECO:0000313" key="11">
    <source>
        <dbReference type="EMBL" id="MRX54548.1"/>
    </source>
</evidence>
<keyword evidence="4" id="KW-0633">Potassium transport</keyword>
<feature type="transmembrane region" description="Helical" evidence="10">
    <location>
        <begin position="46"/>
        <end position="66"/>
    </location>
</feature>
<keyword evidence="8" id="KW-0406">Ion transport</keyword>
<evidence type="ECO:0000256" key="5">
    <source>
        <dbReference type="ARBA" id="ARBA00022692"/>
    </source>
</evidence>
<evidence type="ECO:0000256" key="9">
    <source>
        <dbReference type="ARBA" id="ARBA00023136"/>
    </source>
</evidence>
<evidence type="ECO:0000256" key="8">
    <source>
        <dbReference type="ARBA" id="ARBA00023065"/>
    </source>
</evidence>
<evidence type="ECO:0000313" key="12">
    <source>
        <dbReference type="Proteomes" id="UP000441585"/>
    </source>
</evidence>
<sequence>MNQSNPVTFCLSSAGTKTSFVLRRRGCKVITAQKLQKMLRFNPSQLLVIAFAAGIILGAVLLKLPAATHGSIRWLDALFISASAMTVTGLATVDPGSTFTTFGQTIIAVLIQLGGLGIMSFAILTYMVLGKKIGIKERLVMQHALNQTSLGGVVNLVKYLFLFSIMIEFIAMIFLSFRWVPEFGWSKGLFYSFFHAISAFNNAGFALWPDNIIRYVNDPLVNIVISSLFIIGGIGFTVLLDIWKKRKFSKLSLHTRIMLVGTLVINVFAMMFIFFVEYSNPETLGNLSSGGKLLASYFQAVSPRTAGFNTLDMASLDEATLFLMIILMFIGGGSASTAGGIKLTTAIIIVLATITFLRGKEDITIGRRSIHSRYILKALAIAMVSLMFVLTAIFILTISEKASFIEILFETVSAFGTVGLSMGITGSLSDLGKEVIIVIMFIGKVGPLTLLFTLTKPQKQKIKYPNEDILTG</sequence>
<evidence type="ECO:0000256" key="10">
    <source>
        <dbReference type="SAM" id="Phobius"/>
    </source>
</evidence>
<dbReference type="GO" id="GO:0015379">
    <property type="term" value="F:potassium:chloride symporter activity"/>
    <property type="evidence" value="ECO:0007669"/>
    <property type="project" value="InterPro"/>
</dbReference>
<keyword evidence="3" id="KW-1003">Cell membrane</keyword>
<accession>A0A6I2M8U9</accession>
<dbReference type="Proteomes" id="UP000441585">
    <property type="component" value="Unassembled WGS sequence"/>
</dbReference>
<feature type="transmembrane region" description="Helical" evidence="10">
    <location>
        <begin position="435"/>
        <end position="454"/>
    </location>
</feature>
<evidence type="ECO:0000256" key="4">
    <source>
        <dbReference type="ARBA" id="ARBA00022538"/>
    </source>
</evidence>
<keyword evidence="2" id="KW-0813">Transport</keyword>
<keyword evidence="6" id="KW-0630">Potassium</keyword>
<comment type="subcellular location">
    <subcellularLocation>
        <location evidence="1">Cell membrane</location>
        <topology evidence="1">Multi-pass membrane protein</topology>
    </subcellularLocation>
</comment>